<dbReference type="HOGENOM" id="CLU_109192_4_1_1"/>
<dbReference type="STRING" id="7070.D6WK06"/>
<dbReference type="PhylomeDB" id="D6WK06"/>
<accession>D6WK06</accession>
<reference evidence="6 7" key="1">
    <citation type="journal article" date="2008" name="Nature">
        <title>The genome of the model beetle and pest Tribolium castaneum.</title>
        <authorList>
            <consortium name="Tribolium Genome Sequencing Consortium"/>
            <person name="Richards S."/>
            <person name="Gibbs R.A."/>
            <person name="Weinstock G.M."/>
            <person name="Brown S.J."/>
            <person name="Denell R."/>
            <person name="Beeman R.W."/>
            <person name="Gibbs R."/>
            <person name="Beeman R.W."/>
            <person name="Brown S.J."/>
            <person name="Bucher G."/>
            <person name="Friedrich M."/>
            <person name="Grimmelikhuijzen C.J."/>
            <person name="Klingler M."/>
            <person name="Lorenzen M."/>
            <person name="Richards S."/>
            <person name="Roth S."/>
            <person name="Schroder R."/>
            <person name="Tautz D."/>
            <person name="Zdobnov E.M."/>
            <person name="Muzny D."/>
            <person name="Gibbs R.A."/>
            <person name="Weinstock G.M."/>
            <person name="Attaway T."/>
            <person name="Bell S."/>
            <person name="Buhay C.J."/>
            <person name="Chandrabose M.N."/>
            <person name="Chavez D."/>
            <person name="Clerk-Blankenburg K.P."/>
            <person name="Cree A."/>
            <person name="Dao M."/>
            <person name="Davis C."/>
            <person name="Chacko J."/>
            <person name="Dinh H."/>
            <person name="Dugan-Rocha S."/>
            <person name="Fowler G."/>
            <person name="Garner T.T."/>
            <person name="Garnes J."/>
            <person name="Gnirke A."/>
            <person name="Hawes A."/>
            <person name="Hernandez J."/>
            <person name="Hines S."/>
            <person name="Holder M."/>
            <person name="Hume J."/>
            <person name="Jhangiani S.N."/>
            <person name="Joshi V."/>
            <person name="Khan Z.M."/>
            <person name="Jackson L."/>
            <person name="Kovar C."/>
            <person name="Kowis A."/>
            <person name="Lee S."/>
            <person name="Lewis L.R."/>
            <person name="Margolis J."/>
            <person name="Morgan M."/>
            <person name="Nazareth L.V."/>
            <person name="Nguyen N."/>
            <person name="Okwuonu G."/>
            <person name="Parker D."/>
            <person name="Richards S."/>
            <person name="Ruiz S.J."/>
            <person name="Santibanez J."/>
            <person name="Savard J."/>
            <person name="Scherer S.E."/>
            <person name="Schneider B."/>
            <person name="Sodergren E."/>
            <person name="Tautz D."/>
            <person name="Vattahil S."/>
            <person name="Villasana D."/>
            <person name="White C.S."/>
            <person name="Wright R."/>
            <person name="Park Y."/>
            <person name="Beeman R.W."/>
            <person name="Lord J."/>
            <person name="Oppert B."/>
            <person name="Lorenzen M."/>
            <person name="Brown S."/>
            <person name="Wang L."/>
            <person name="Savard J."/>
            <person name="Tautz D."/>
            <person name="Richards S."/>
            <person name="Weinstock G."/>
            <person name="Gibbs R.A."/>
            <person name="Liu Y."/>
            <person name="Worley K."/>
            <person name="Weinstock G."/>
            <person name="Elsik C.G."/>
            <person name="Reese J.T."/>
            <person name="Elhaik E."/>
            <person name="Landan G."/>
            <person name="Graur D."/>
            <person name="Arensburger P."/>
            <person name="Atkinson P."/>
            <person name="Beeman R.W."/>
            <person name="Beidler J."/>
            <person name="Brown S.J."/>
            <person name="Demuth J.P."/>
            <person name="Drury D.W."/>
            <person name="Du Y.Z."/>
            <person name="Fujiwara H."/>
            <person name="Lorenzen M."/>
            <person name="Maselli V."/>
            <person name="Osanai M."/>
            <person name="Park Y."/>
            <person name="Robertson H.M."/>
            <person name="Tu Z."/>
            <person name="Wang J.J."/>
            <person name="Wang S."/>
            <person name="Richards S."/>
            <person name="Song H."/>
            <person name="Zhang L."/>
            <person name="Sodergren E."/>
            <person name="Werner D."/>
            <person name="Stanke M."/>
            <person name="Morgenstern B."/>
            <person name="Solovyev V."/>
            <person name="Kosarev P."/>
            <person name="Brown G."/>
            <person name="Chen H.C."/>
            <person name="Ermolaeva O."/>
            <person name="Hlavina W."/>
            <person name="Kapustin Y."/>
            <person name="Kiryutin B."/>
            <person name="Kitts P."/>
            <person name="Maglott D."/>
            <person name="Pruitt K."/>
            <person name="Sapojnikov V."/>
            <person name="Souvorov A."/>
            <person name="Mackey A.J."/>
            <person name="Waterhouse R.M."/>
            <person name="Wyder S."/>
            <person name="Zdobnov E.M."/>
            <person name="Zdobnov E.M."/>
            <person name="Wyder S."/>
            <person name="Kriventseva E.V."/>
            <person name="Kadowaki T."/>
            <person name="Bork P."/>
            <person name="Aranda M."/>
            <person name="Bao R."/>
            <person name="Beermann A."/>
            <person name="Berns N."/>
            <person name="Bolognesi R."/>
            <person name="Bonneton F."/>
            <person name="Bopp D."/>
            <person name="Brown S.J."/>
            <person name="Bucher G."/>
            <person name="Butts T."/>
            <person name="Chaumot A."/>
            <person name="Denell R.E."/>
            <person name="Ferrier D.E."/>
            <person name="Friedrich M."/>
            <person name="Gordon C.M."/>
            <person name="Jindra M."/>
            <person name="Klingler M."/>
            <person name="Lan Q."/>
            <person name="Lattorff H.M."/>
            <person name="Laudet V."/>
            <person name="von Levetsow C."/>
            <person name="Liu Z."/>
            <person name="Lutz R."/>
            <person name="Lynch J.A."/>
            <person name="da Fonseca R.N."/>
            <person name="Posnien N."/>
            <person name="Reuter R."/>
            <person name="Roth S."/>
            <person name="Savard J."/>
            <person name="Schinko J.B."/>
            <person name="Schmitt C."/>
            <person name="Schoppmeier M."/>
            <person name="Schroder R."/>
            <person name="Shippy T.D."/>
            <person name="Simonnet F."/>
            <person name="Marques-Souza H."/>
            <person name="Tautz D."/>
            <person name="Tomoyasu Y."/>
            <person name="Trauner J."/>
            <person name="Van der Zee M."/>
            <person name="Vervoort M."/>
            <person name="Wittkopp N."/>
            <person name="Wimmer E.A."/>
            <person name="Yang X."/>
            <person name="Jones A.K."/>
            <person name="Sattelle D.B."/>
            <person name="Ebert P.R."/>
            <person name="Nelson D."/>
            <person name="Scott J.G."/>
            <person name="Beeman R.W."/>
            <person name="Muthukrishnan S."/>
            <person name="Kramer K.J."/>
            <person name="Arakane Y."/>
            <person name="Beeman R.W."/>
            <person name="Zhu Q."/>
            <person name="Hogenkamp D."/>
            <person name="Dixit R."/>
            <person name="Oppert B."/>
            <person name="Jiang H."/>
            <person name="Zou Z."/>
            <person name="Marshall J."/>
            <person name="Elpidina E."/>
            <person name="Vinokurov K."/>
            <person name="Oppert C."/>
            <person name="Zou Z."/>
            <person name="Evans J."/>
            <person name="Lu Z."/>
            <person name="Zhao P."/>
            <person name="Sumathipala N."/>
            <person name="Altincicek B."/>
            <person name="Vilcinskas A."/>
            <person name="Williams M."/>
            <person name="Hultmark D."/>
            <person name="Hetru C."/>
            <person name="Jiang H."/>
            <person name="Grimmelikhuijzen C.J."/>
            <person name="Hauser F."/>
            <person name="Cazzamali G."/>
            <person name="Williamson M."/>
            <person name="Park Y."/>
            <person name="Li B."/>
            <person name="Tanaka Y."/>
            <person name="Predel R."/>
            <person name="Neupert S."/>
            <person name="Schachtner J."/>
            <person name="Verleyen P."/>
            <person name="Raible F."/>
            <person name="Bork P."/>
            <person name="Friedrich M."/>
            <person name="Walden K.K."/>
            <person name="Robertson H.M."/>
            <person name="Angeli S."/>
            <person name="Foret S."/>
            <person name="Bucher G."/>
            <person name="Schuetz S."/>
            <person name="Maleszka R."/>
            <person name="Wimmer E.A."/>
            <person name="Beeman R.W."/>
            <person name="Lorenzen M."/>
            <person name="Tomoyasu Y."/>
            <person name="Miller S.C."/>
            <person name="Grossmann D."/>
            <person name="Bucher G."/>
        </authorList>
    </citation>
    <scope>NUCLEOTIDE SEQUENCE [LARGE SCALE GENOMIC DNA]</scope>
    <source>
        <strain evidence="6 7">Georgia GA2</strain>
    </source>
</reference>
<evidence type="ECO:0000256" key="2">
    <source>
        <dbReference type="ARBA" id="ARBA00006370"/>
    </source>
</evidence>
<dbReference type="SUPFAM" id="SSF81296">
    <property type="entry name" value="E set domains"/>
    <property type="match status" value="1"/>
</dbReference>
<dbReference type="InParanoid" id="D6WK06"/>
<dbReference type="InterPro" id="IPR014756">
    <property type="entry name" value="Ig_E-set"/>
</dbReference>
<dbReference type="OrthoDB" id="6489092at2759"/>
<gene>
    <name evidence="6" type="primary">AUGUSTUS-3.0.2_14068</name>
    <name evidence="6" type="ORF">TcasGA2_TC014068</name>
</gene>
<reference evidence="6 7" key="2">
    <citation type="journal article" date="2010" name="Nucleic Acids Res.">
        <title>BeetleBase in 2010: revisions to provide comprehensive genomic information for Tribolium castaneum.</title>
        <authorList>
            <person name="Kim H.S."/>
            <person name="Murphy T."/>
            <person name="Xia J."/>
            <person name="Caragea D."/>
            <person name="Park Y."/>
            <person name="Beeman R.W."/>
            <person name="Lorenzen M.D."/>
            <person name="Butcher S."/>
            <person name="Manak J.R."/>
            <person name="Brown S.J."/>
        </authorList>
    </citation>
    <scope>GENOME REANNOTATION</scope>
    <source>
        <strain evidence="6 7">Georgia GA2</strain>
    </source>
</reference>
<dbReference type="Pfam" id="PF02221">
    <property type="entry name" value="E1_DerP2_DerF2"/>
    <property type="match status" value="1"/>
</dbReference>
<dbReference type="Proteomes" id="UP000007266">
    <property type="component" value="Linkage group 5"/>
</dbReference>
<evidence type="ECO:0000256" key="3">
    <source>
        <dbReference type="ARBA" id="ARBA00022525"/>
    </source>
</evidence>
<comment type="similarity">
    <text evidence="2">Belongs to the NPC2 family.</text>
</comment>
<evidence type="ECO:0000256" key="1">
    <source>
        <dbReference type="ARBA" id="ARBA00004613"/>
    </source>
</evidence>
<evidence type="ECO:0000313" key="7">
    <source>
        <dbReference type="Proteomes" id="UP000007266"/>
    </source>
</evidence>
<organism evidence="6 7">
    <name type="scientific">Tribolium castaneum</name>
    <name type="common">Red flour beetle</name>
    <dbReference type="NCBI Taxonomy" id="7070"/>
    <lineage>
        <taxon>Eukaryota</taxon>
        <taxon>Metazoa</taxon>
        <taxon>Ecdysozoa</taxon>
        <taxon>Arthropoda</taxon>
        <taxon>Hexapoda</taxon>
        <taxon>Insecta</taxon>
        <taxon>Pterygota</taxon>
        <taxon>Neoptera</taxon>
        <taxon>Endopterygota</taxon>
        <taxon>Coleoptera</taxon>
        <taxon>Polyphaga</taxon>
        <taxon>Cucujiformia</taxon>
        <taxon>Tenebrionidae</taxon>
        <taxon>Tenebrionidae incertae sedis</taxon>
        <taxon>Tribolium</taxon>
    </lineage>
</organism>
<feature type="chain" id="PRO_5003089486" description="MD-2-related lipid-recognition domain-containing protein" evidence="4">
    <location>
        <begin position="21"/>
        <end position="152"/>
    </location>
</feature>
<dbReference type="AlphaFoldDB" id="D6WK06"/>
<dbReference type="GO" id="GO:0015918">
    <property type="term" value="P:sterol transport"/>
    <property type="evidence" value="ECO:0000318"/>
    <property type="project" value="GO_Central"/>
</dbReference>
<dbReference type="FunFam" id="2.60.40.770:FF:000001">
    <property type="entry name" value="NPC intracellular cholesterol transporter 2"/>
    <property type="match status" value="1"/>
</dbReference>
<dbReference type="Gene3D" id="2.60.40.770">
    <property type="match status" value="1"/>
</dbReference>
<dbReference type="OMA" id="QERTHIC"/>
<dbReference type="InterPro" id="IPR003172">
    <property type="entry name" value="ML_dom"/>
</dbReference>
<feature type="signal peptide" evidence="4">
    <location>
        <begin position="1"/>
        <end position="20"/>
    </location>
</feature>
<keyword evidence="7" id="KW-1185">Reference proteome</keyword>
<dbReference type="SMART" id="SM00737">
    <property type="entry name" value="ML"/>
    <property type="match status" value="1"/>
</dbReference>
<evidence type="ECO:0000256" key="4">
    <source>
        <dbReference type="SAM" id="SignalP"/>
    </source>
</evidence>
<evidence type="ECO:0000313" key="6">
    <source>
        <dbReference type="EMBL" id="EFA04656.1"/>
    </source>
</evidence>
<evidence type="ECO:0000259" key="5">
    <source>
        <dbReference type="SMART" id="SM00737"/>
    </source>
</evidence>
<dbReference type="EMBL" id="KQ971342">
    <property type="protein sequence ID" value="EFA04656.1"/>
    <property type="molecule type" value="Genomic_DNA"/>
</dbReference>
<comment type="subcellular location">
    <subcellularLocation>
        <location evidence="1">Secreted</location>
    </subcellularLocation>
</comment>
<sequence length="152" mass="17085">MTNLFLPFLIIAVSCGSVICTNVLPCTSVDIPPPVVEIQNCEDMPCVFYLNTRTSMTMKFRAPRYLEHFAPQALAMVMGLNVTYPLGQDDGCDGVTNTPCPLAENEYVEYTYGMYLLPFFPEVTLSMEFSLFDKDLNSTFECFKIDVQITKA</sequence>
<feature type="domain" description="MD-2-related lipid-recognition" evidence="5">
    <location>
        <begin position="23"/>
        <end position="147"/>
    </location>
</feature>
<keyword evidence="3" id="KW-0964">Secreted</keyword>
<dbReference type="GO" id="GO:0005576">
    <property type="term" value="C:extracellular region"/>
    <property type="evidence" value="ECO:0007669"/>
    <property type="project" value="UniProtKB-SubCell"/>
</dbReference>
<protein>
    <recommendedName>
        <fullName evidence="5">MD-2-related lipid-recognition domain-containing protein</fullName>
    </recommendedName>
</protein>
<dbReference type="eggNOG" id="KOG4063">
    <property type="taxonomic scope" value="Eukaryota"/>
</dbReference>
<dbReference type="FunCoup" id="D6WK06">
    <property type="interactions" value="113"/>
</dbReference>
<dbReference type="GO" id="GO:0032934">
    <property type="term" value="F:sterol binding"/>
    <property type="evidence" value="ECO:0000318"/>
    <property type="project" value="GO_Central"/>
</dbReference>
<name>D6WK06_TRICA</name>
<dbReference type="KEGG" id="tca:663437"/>
<keyword evidence="4" id="KW-0732">Signal</keyword>
<proteinExistence type="inferred from homology"/>